<evidence type="ECO:0000313" key="3">
    <source>
        <dbReference type="Proteomes" id="UP000031666"/>
    </source>
</evidence>
<name>A0A0B8QHB3_9VIBR</name>
<comment type="caution">
    <text evidence="2">The sequence shown here is derived from an EMBL/GenBank/DDBJ whole genome shotgun (WGS) entry which is preliminary data.</text>
</comment>
<dbReference type="Pfam" id="PF00892">
    <property type="entry name" value="EamA"/>
    <property type="match status" value="1"/>
</dbReference>
<dbReference type="InterPro" id="IPR037185">
    <property type="entry name" value="EmrE-like"/>
</dbReference>
<reference evidence="2 3" key="1">
    <citation type="submission" date="2015-01" db="EMBL/GenBank/DDBJ databases">
        <title>Vibrio sp. C94 JCM 19241 whole genome shotgun sequence.</title>
        <authorList>
            <person name="Sawabe T."/>
            <person name="Meirelles P."/>
            <person name="Feng G."/>
            <person name="Sayaka M."/>
            <person name="Hattori M."/>
            <person name="Ohkuma M."/>
        </authorList>
    </citation>
    <scope>NUCLEOTIDE SEQUENCE [LARGE SCALE GENOMIC DNA]</scope>
    <source>
        <strain evidence="3">JCM 19241</strain>
    </source>
</reference>
<accession>A0A0B8QHB3</accession>
<dbReference type="AlphaFoldDB" id="A0A0B8QHB3"/>
<gene>
    <name evidence="2" type="ORF">JCM19241_5205</name>
</gene>
<dbReference type="EMBL" id="BBSC01000002">
    <property type="protein sequence ID" value="GAM74009.1"/>
    <property type="molecule type" value="Genomic_DNA"/>
</dbReference>
<evidence type="ECO:0000259" key="1">
    <source>
        <dbReference type="Pfam" id="PF00892"/>
    </source>
</evidence>
<organism evidence="2 3">
    <name type="scientific">Vibrio ishigakensis</name>
    <dbReference type="NCBI Taxonomy" id="1481914"/>
    <lineage>
        <taxon>Bacteria</taxon>
        <taxon>Pseudomonadati</taxon>
        <taxon>Pseudomonadota</taxon>
        <taxon>Gammaproteobacteria</taxon>
        <taxon>Vibrionales</taxon>
        <taxon>Vibrionaceae</taxon>
        <taxon>Vibrio</taxon>
    </lineage>
</organism>
<reference evidence="2 3" key="2">
    <citation type="submission" date="2015-01" db="EMBL/GenBank/DDBJ databases">
        <authorList>
            <consortium name="NBRP consortium"/>
            <person name="Sawabe T."/>
            <person name="Meirelles P."/>
            <person name="Feng G."/>
            <person name="Sayaka M."/>
            <person name="Hattori M."/>
            <person name="Ohkuma M."/>
        </authorList>
    </citation>
    <scope>NUCLEOTIDE SEQUENCE [LARGE SCALE GENOMIC DNA]</scope>
    <source>
        <strain evidence="3">JCM 19241</strain>
    </source>
</reference>
<protein>
    <submittedName>
        <fullName evidence="2">RarD protein</fullName>
    </submittedName>
</protein>
<dbReference type="InterPro" id="IPR000620">
    <property type="entry name" value="EamA_dom"/>
</dbReference>
<evidence type="ECO:0000313" key="2">
    <source>
        <dbReference type="EMBL" id="GAM74009.1"/>
    </source>
</evidence>
<proteinExistence type="predicted"/>
<dbReference type="SUPFAM" id="SSF103481">
    <property type="entry name" value="Multidrug resistance efflux transporter EmrE"/>
    <property type="match status" value="2"/>
</dbReference>
<feature type="domain" description="EamA" evidence="1">
    <location>
        <begin position="80"/>
        <end position="205"/>
    </location>
</feature>
<dbReference type="STRING" id="1481914.JCM19241_5205"/>
<dbReference type="Proteomes" id="UP000031666">
    <property type="component" value="Unassembled WGS sequence"/>
</dbReference>
<sequence length="215" mass="24231">MPLYLSWLADEYLLAGFVYASMNGELIAASLAFYISPILVFLMGYLVLKENINRYQIAALALMMLAVVIYSLFEGRFPSLSLLIAVPFALYITVKKNSDLGVFEVLFWEHILFALIALCYISFATESLSIDKDVLQLMVTAPLQLIPVGMISYSLLKTPLQKISILQYIEPTIHFLLAIFLFNETVIVGQYYALSLIVVAVLISNLKRSKQHVFN</sequence>
<dbReference type="GO" id="GO:0016020">
    <property type="term" value="C:membrane"/>
    <property type="evidence" value="ECO:0007669"/>
    <property type="project" value="InterPro"/>
</dbReference>